<dbReference type="RefSeq" id="WP_285998567.1">
    <property type="nucleotide sequence ID" value="NZ_CP127295.1"/>
</dbReference>
<gene>
    <name evidence="1" type="ORF">QRX60_50505</name>
</gene>
<dbReference type="KEGG" id="amog:QRX60_50505"/>
<sequence>MSTTPPVVNGDHPFPRQLAEALRGNGSRPGLDQLRATAEYIRAHRGEFAEWLRDLADAPTAVAEIAKRSYWHPNGFAKIVLHTGVEPEFRVRLHVWPRSETVSRGESNPHSHRWEFASHVLTGTGMHMVEFAETADGGKPFRRYRYGADPANPAALVADGEVRLRRRASPHVQSGDVYTCDTSIVHTVRPVDAGLTATVVVQGPRRTSTTVVYCEPGESDDQPNFDLTRADFEELVTTVLAKLDCGVAP</sequence>
<reference evidence="1 2" key="1">
    <citation type="submission" date="2023-06" db="EMBL/GenBank/DDBJ databases">
        <authorList>
            <person name="Oyuntsetseg B."/>
            <person name="Kim S.B."/>
        </authorList>
    </citation>
    <scope>NUCLEOTIDE SEQUENCE [LARGE SCALE GENOMIC DNA]</scope>
    <source>
        <strain evidence="1 2">4-36</strain>
    </source>
</reference>
<keyword evidence="2" id="KW-1185">Reference proteome</keyword>
<name>A0A9Y2JRH2_9PSEU</name>
<evidence type="ECO:0000313" key="1">
    <source>
        <dbReference type="EMBL" id="WIY02137.1"/>
    </source>
</evidence>
<organism evidence="1 2">
    <name type="scientific">Amycolatopsis mongoliensis</name>
    <dbReference type="NCBI Taxonomy" id="715475"/>
    <lineage>
        <taxon>Bacteria</taxon>
        <taxon>Bacillati</taxon>
        <taxon>Actinomycetota</taxon>
        <taxon>Actinomycetes</taxon>
        <taxon>Pseudonocardiales</taxon>
        <taxon>Pseudonocardiaceae</taxon>
        <taxon>Amycolatopsis</taxon>
    </lineage>
</organism>
<dbReference type="AlphaFoldDB" id="A0A9Y2JRH2"/>
<dbReference type="SUPFAM" id="SSF51182">
    <property type="entry name" value="RmlC-like cupins"/>
    <property type="match status" value="1"/>
</dbReference>
<dbReference type="EMBL" id="CP127295">
    <property type="protein sequence ID" value="WIY02137.1"/>
    <property type="molecule type" value="Genomic_DNA"/>
</dbReference>
<dbReference type="Proteomes" id="UP001239397">
    <property type="component" value="Chromosome"/>
</dbReference>
<dbReference type="InterPro" id="IPR011051">
    <property type="entry name" value="RmlC_Cupin_sf"/>
</dbReference>
<accession>A0A9Y2JRH2</accession>
<evidence type="ECO:0000313" key="2">
    <source>
        <dbReference type="Proteomes" id="UP001239397"/>
    </source>
</evidence>
<protein>
    <submittedName>
        <fullName evidence="1">Uncharacterized protein</fullName>
    </submittedName>
</protein>
<proteinExistence type="predicted"/>